<dbReference type="InterPro" id="IPR004244">
    <property type="entry name" value="Transposase_22"/>
</dbReference>
<dbReference type="EMBL" id="JAINUG010000299">
    <property type="protein sequence ID" value="KAJ8379208.1"/>
    <property type="molecule type" value="Genomic_DNA"/>
</dbReference>
<keyword evidence="2" id="KW-1185">Reference proteome</keyword>
<evidence type="ECO:0000313" key="1">
    <source>
        <dbReference type="EMBL" id="KAJ8379208.1"/>
    </source>
</evidence>
<organism evidence="1 2">
    <name type="scientific">Aldrovandia affinis</name>
    <dbReference type="NCBI Taxonomy" id="143900"/>
    <lineage>
        <taxon>Eukaryota</taxon>
        <taxon>Metazoa</taxon>
        <taxon>Chordata</taxon>
        <taxon>Craniata</taxon>
        <taxon>Vertebrata</taxon>
        <taxon>Euteleostomi</taxon>
        <taxon>Actinopterygii</taxon>
        <taxon>Neopterygii</taxon>
        <taxon>Teleostei</taxon>
        <taxon>Notacanthiformes</taxon>
        <taxon>Halosauridae</taxon>
        <taxon>Aldrovandia</taxon>
    </lineage>
</organism>
<dbReference type="InterPro" id="IPR042566">
    <property type="entry name" value="L1_C"/>
</dbReference>
<gene>
    <name evidence="1" type="ORF">AAFF_G00223200</name>
</gene>
<sequence length="242" mass="27314">MDALTISIKGELAVVLSELRIEISAIQSGAESLASPVGELEQGMSHWSDTTVPIQTELQTLSAEVTTICDKCENLEGRSRRNNLRIIGVEESLEGPWPREFIAHLLKDLLKLDDKPLLDRAHRLLNPRPKQGRNPRPFIVRVLFSHLRINSAPGQTTGTGSLHYNGQKILLFPDYTAAVAKKRAAIDDFKRMLRGCKEVRYGFLFHARFRLYHNGTQKVFNTPEEAESYIWKNILEMPPAAT</sequence>
<dbReference type="PANTHER" id="PTHR11505">
    <property type="entry name" value="L1 TRANSPOSABLE ELEMENT-RELATED"/>
    <property type="match status" value="1"/>
</dbReference>
<dbReference type="Gene3D" id="3.30.250.20">
    <property type="entry name" value="L1 transposable element, C-terminal domain"/>
    <property type="match status" value="1"/>
</dbReference>
<name>A0AAD7W4N3_9TELE</name>
<protein>
    <submittedName>
        <fullName evidence="1">Uncharacterized protein</fullName>
    </submittedName>
</protein>
<evidence type="ECO:0000313" key="2">
    <source>
        <dbReference type="Proteomes" id="UP001221898"/>
    </source>
</evidence>
<dbReference type="Proteomes" id="UP001221898">
    <property type="component" value="Unassembled WGS sequence"/>
</dbReference>
<accession>A0AAD7W4N3</accession>
<proteinExistence type="predicted"/>
<reference evidence="1" key="1">
    <citation type="journal article" date="2023" name="Science">
        <title>Genome structures resolve the early diversification of teleost fishes.</title>
        <authorList>
            <person name="Parey E."/>
            <person name="Louis A."/>
            <person name="Montfort J."/>
            <person name="Bouchez O."/>
            <person name="Roques C."/>
            <person name="Iampietro C."/>
            <person name="Lluch J."/>
            <person name="Castinel A."/>
            <person name="Donnadieu C."/>
            <person name="Desvignes T."/>
            <person name="Floi Bucao C."/>
            <person name="Jouanno E."/>
            <person name="Wen M."/>
            <person name="Mejri S."/>
            <person name="Dirks R."/>
            <person name="Jansen H."/>
            <person name="Henkel C."/>
            <person name="Chen W.J."/>
            <person name="Zahm M."/>
            <person name="Cabau C."/>
            <person name="Klopp C."/>
            <person name="Thompson A.W."/>
            <person name="Robinson-Rechavi M."/>
            <person name="Braasch I."/>
            <person name="Lecointre G."/>
            <person name="Bobe J."/>
            <person name="Postlethwait J.H."/>
            <person name="Berthelot C."/>
            <person name="Roest Crollius H."/>
            <person name="Guiguen Y."/>
        </authorList>
    </citation>
    <scope>NUCLEOTIDE SEQUENCE</scope>
    <source>
        <strain evidence="1">NC1722</strain>
    </source>
</reference>
<comment type="caution">
    <text evidence="1">The sequence shown here is derived from an EMBL/GenBank/DDBJ whole genome shotgun (WGS) entry which is preliminary data.</text>
</comment>
<dbReference type="AlphaFoldDB" id="A0AAD7W4N3"/>